<feature type="compositionally biased region" description="Low complexity" evidence="1">
    <location>
        <begin position="66"/>
        <end position="76"/>
    </location>
</feature>
<sequence length="88" mass="9487">MEVKDNDNERGMVLGEIRLGTTITNTTTAAVVAAAAATTTTTITMSWPRDRQKRSAKLNKRGVQLNNSSSSNNNSSISMPPYISEPCL</sequence>
<keyword evidence="3" id="KW-1185">Reference proteome</keyword>
<evidence type="ECO:0000256" key="1">
    <source>
        <dbReference type="SAM" id="MobiDB-lite"/>
    </source>
</evidence>
<reference evidence="2" key="2">
    <citation type="submission" date="2020-11" db="EMBL/GenBank/DDBJ databases">
        <authorList>
            <person name="McCartney M.A."/>
            <person name="Auch B."/>
            <person name="Kono T."/>
            <person name="Mallez S."/>
            <person name="Becker A."/>
            <person name="Gohl D.M."/>
            <person name="Silverstein K.A.T."/>
            <person name="Koren S."/>
            <person name="Bechman K.B."/>
            <person name="Herman A."/>
            <person name="Abrahante J.E."/>
            <person name="Garbe J."/>
        </authorList>
    </citation>
    <scope>NUCLEOTIDE SEQUENCE</scope>
    <source>
        <strain evidence="2">Duluth1</strain>
        <tissue evidence="2">Whole animal</tissue>
    </source>
</reference>
<protein>
    <submittedName>
        <fullName evidence="2">Uncharacterized protein</fullName>
    </submittedName>
</protein>
<comment type="caution">
    <text evidence="2">The sequence shown here is derived from an EMBL/GenBank/DDBJ whole genome shotgun (WGS) entry which is preliminary data.</text>
</comment>
<dbReference type="AlphaFoldDB" id="A0A9D4G535"/>
<dbReference type="Proteomes" id="UP000828390">
    <property type="component" value="Unassembled WGS sequence"/>
</dbReference>
<reference evidence="2" key="1">
    <citation type="journal article" date="2019" name="bioRxiv">
        <title>The Genome of the Zebra Mussel, Dreissena polymorpha: A Resource for Invasive Species Research.</title>
        <authorList>
            <person name="McCartney M.A."/>
            <person name="Auch B."/>
            <person name="Kono T."/>
            <person name="Mallez S."/>
            <person name="Zhang Y."/>
            <person name="Obille A."/>
            <person name="Becker A."/>
            <person name="Abrahante J.E."/>
            <person name="Garbe J."/>
            <person name="Badalamenti J.P."/>
            <person name="Herman A."/>
            <person name="Mangelson H."/>
            <person name="Liachko I."/>
            <person name="Sullivan S."/>
            <person name="Sone E.D."/>
            <person name="Koren S."/>
            <person name="Silverstein K.A.T."/>
            <person name="Beckman K.B."/>
            <person name="Gohl D.M."/>
        </authorList>
    </citation>
    <scope>NUCLEOTIDE SEQUENCE</scope>
    <source>
        <strain evidence="2">Duluth1</strain>
        <tissue evidence="2">Whole animal</tissue>
    </source>
</reference>
<accession>A0A9D4G535</accession>
<feature type="region of interest" description="Disordered" evidence="1">
    <location>
        <begin position="48"/>
        <end position="88"/>
    </location>
</feature>
<feature type="compositionally biased region" description="Basic residues" evidence="1">
    <location>
        <begin position="51"/>
        <end position="60"/>
    </location>
</feature>
<dbReference type="EMBL" id="JAIWYP010000006">
    <property type="protein sequence ID" value="KAH3807722.1"/>
    <property type="molecule type" value="Genomic_DNA"/>
</dbReference>
<organism evidence="2 3">
    <name type="scientific">Dreissena polymorpha</name>
    <name type="common">Zebra mussel</name>
    <name type="synonym">Mytilus polymorpha</name>
    <dbReference type="NCBI Taxonomy" id="45954"/>
    <lineage>
        <taxon>Eukaryota</taxon>
        <taxon>Metazoa</taxon>
        <taxon>Spiralia</taxon>
        <taxon>Lophotrochozoa</taxon>
        <taxon>Mollusca</taxon>
        <taxon>Bivalvia</taxon>
        <taxon>Autobranchia</taxon>
        <taxon>Heteroconchia</taxon>
        <taxon>Euheterodonta</taxon>
        <taxon>Imparidentia</taxon>
        <taxon>Neoheterodontei</taxon>
        <taxon>Myida</taxon>
        <taxon>Dreissenoidea</taxon>
        <taxon>Dreissenidae</taxon>
        <taxon>Dreissena</taxon>
    </lineage>
</organism>
<evidence type="ECO:0000313" key="2">
    <source>
        <dbReference type="EMBL" id="KAH3807722.1"/>
    </source>
</evidence>
<evidence type="ECO:0000313" key="3">
    <source>
        <dbReference type="Proteomes" id="UP000828390"/>
    </source>
</evidence>
<proteinExistence type="predicted"/>
<name>A0A9D4G535_DREPO</name>
<gene>
    <name evidence="2" type="ORF">DPMN_136069</name>
</gene>